<feature type="non-terminal residue" evidence="2">
    <location>
        <position position="79"/>
    </location>
</feature>
<sequence>MYESMFTKDLVNLNVNATDANELFNLVGEDAHAKGYANADYVEGLKKREQSYPTGLIFQNLELAIPHVDPEYVVKPFIY</sequence>
<proteinExistence type="predicted"/>
<dbReference type="Proteomes" id="UP000248544">
    <property type="component" value="Unassembled WGS sequence"/>
</dbReference>
<keyword evidence="2" id="KW-0762">Sugar transport</keyword>
<keyword evidence="2" id="KW-0813">Transport</keyword>
<dbReference type="PROSITE" id="PS51094">
    <property type="entry name" value="PTS_EIIA_TYPE_2"/>
    <property type="match status" value="1"/>
</dbReference>
<dbReference type="SUPFAM" id="SSF55804">
    <property type="entry name" value="Phoshotransferase/anion transport protein"/>
    <property type="match status" value="1"/>
</dbReference>
<evidence type="ECO:0000259" key="1">
    <source>
        <dbReference type="PROSITE" id="PS51094"/>
    </source>
</evidence>
<protein>
    <submittedName>
        <fullName evidence="2">PTS sugar transporter subunit IIA</fullName>
    </submittedName>
</protein>
<reference evidence="2 3" key="1">
    <citation type="submission" date="2018-01" db="EMBL/GenBank/DDBJ databases">
        <title>Draft genome sequence of Sphaerisporangium sp. 7K107.</title>
        <authorList>
            <person name="Sahin N."/>
            <person name="Saygin H."/>
            <person name="Ay H."/>
        </authorList>
    </citation>
    <scope>NUCLEOTIDE SEQUENCE [LARGE SCALE GENOMIC DNA]</scope>
    <source>
        <strain evidence="2 3">7K107</strain>
    </source>
</reference>
<dbReference type="InterPro" id="IPR016152">
    <property type="entry name" value="PTrfase/Anion_transptr"/>
</dbReference>
<comment type="caution">
    <text evidence="2">The sequence shown here is derived from an EMBL/GenBank/DDBJ whole genome shotgun (WGS) entry which is preliminary data.</text>
</comment>
<gene>
    <name evidence="2" type="ORF">C1I98_39735</name>
</gene>
<organism evidence="2 3">
    <name type="scientific">Spongiactinospora gelatinilytica</name>
    <dbReference type="NCBI Taxonomy" id="2666298"/>
    <lineage>
        <taxon>Bacteria</taxon>
        <taxon>Bacillati</taxon>
        <taxon>Actinomycetota</taxon>
        <taxon>Actinomycetes</taxon>
        <taxon>Streptosporangiales</taxon>
        <taxon>Streptosporangiaceae</taxon>
        <taxon>Spongiactinospora</taxon>
    </lineage>
</organism>
<keyword evidence="3" id="KW-1185">Reference proteome</keyword>
<feature type="domain" description="PTS EIIA type-2" evidence="1">
    <location>
        <begin position="4"/>
        <end position="79"/>
    </location>
</feature>
<dbReference type="InterPro" id="IPR002178">
    <property type="entry name" value="PTS_EIIA_type-2_dom"/>
</dbReference>
<accession>A0A2W2DU48</accession>
<name>A0A2W2DU48_9ACTN</name>
<dbReference type="RefSeq" id="WP_146607970.1">
    <property type="nucleotide sequence ID" value="NZ_POUA01000863.1"/>
</dbReference>
<dbReference type="Pfam" id="PF00359">
    <property type="entry name" value="PTS_EIIA_2"/>
    <property type="match status" value="1"/>
</dbReference>
<dbReference type="EMBL" id="POUA01000863">
    <property type="protein sequence ID" value="PZG13731.1"/>
    <property type="molecule type" value="Genomic_DNA"/>
</dbReference>
<dbReference type="Gene3D" id="3.40.930.10">
    <property type="entry name" value="Mannitol-specific EII, Chain A"/>
    <property type="match status" value="1"/>
</dbReference>
<evidence type="ECO:0000313" key="2">
    <source>
        <dbReference type="EMBL" id="PZG13731.1"/>
    </source>
</evidence>
<evidence type="ECO:0000313" key="3">
    <source>
        <dbReference type="Proteomes" id="UP000248544"/>
    </source>
</evidence>
<dbReference type="AlphaFoldDB" id="A0A2W2DU48"/>